<name>A0ABR2NRY5_9ROSI</name>
<reference evidence="1 2" key="1">
    <citation type="journal article" date="2024" name="G3 (Bethesda)">
        <title>Genome assembly of Hibiscus sabdariffa L. provides insights into metabolisms of medicinal natural products.</title>
        <authorList>
            <person name="Kim T."/>
        </authorList>
    </citation>
    <scope>NUCLEOTIDE SEQUENCE [LARGE SCALE GENOMIC DNA]</scope>
    <source>
        <strain evidence="1">TK-2024</strain>
        <tissue evidence="1">Old leaves</tissue>
    </source>
</reference>
<proteinExistence type="predicted"/>
<evidence type="ECO:0000313" key="1">
    <source>
        <dbReference type="EMBL" id="KAK8978927.1"/>
    </source>
</evidence>
<sequence length="112" mass="13011">MENASPMDPNPVTLLDALLSFFFQSIQVKVFRRQRFSKDWTNSSPRLEKKISVHREEGKFQLSLQKLKKLSLHTFSPLSLVVCKWLILPPGNVSYCYVKKIPSSFQIARELQ</sequence>
<dbReference type="EMBL" id="JBBPBN010000106">
    <property type="protein sequence ID" value="KAK8978927.1"/>
    <property type="molecule type" value="Genomic_DNA"/>
</dbReference>
<accession>A0ABR2NRY5</accession>
<protein>
    <submittedName>
        <fullName evidence="1">Uncharacterized protein</fullName>
    </submittedName>
</protein>
<dbReference type="Proteomes" id="UP001396334">
    <property type="component" value="Unassembled WGS sequence"/>
</dbReference>
<keyword evidence="2" id="KW-1185">Reference proteome</keyword>
<gene>
    <name evidence="1" type="ORF">V6N11_030973</name>
</gene>
<evidence type="ECO:0000313" key="2">
    <source>
        <dbReference type="Proteomes" id="UP001396334"/>
    </source>
</evidence>
<organism evidence="1 2">
    <name type="scientific">Hibiscus sabdariffa</name>
    <name type="common">roselle</name>
    <dbReference type="NCBI Taxonomy" id="183260"/>
    <lineage>
        <taxon>Eukaryota</taxon>
        <taxon>Viridiplantae</taxon>
        <taxon>Streptophyta</taxon>
        <taxon>Embryophyta</taxon>
        <taxon>Tracheophyta</taxon>
        <taxon>Spermatophyta</taxon>
        <taxon>Magnoliopsida</taxon>
        <taxon>eudicotyledons</taxon>
        <taxon>Gunneridae</taxon>
        <taxon>Pentapetalae</taxon>
        <taxon>rosids</taxon>
        <taxon>malvids</taxon>
        <taxon>Malvales</taxon>
        <taxon>Malvaceae</taxon>
        <taxon>Malvoideae</taxon>
        <taxon>Hibiscus</taxon>
    </lineage>
</organism>
<comment type="caution">
    <text evidence="1">The sequence shown here is derived from an EMBL/GenBank/DDBJ whole genome shotgun (WGS) entry which is preliminary data.</text>
</comment>